<evidence type="ECO:0000313" key="2">
    <source>
        <dbReference type="EMBL" id="MFC7616682.1"/>
    </source>
</evidence>
<evidence type="ECO:0000313" key="3">
    <source>
        <dbReference type="Proteomes" id="UP001596512"/>
    </source>
</evidence>
<protein>
    <submittedName>
        <fullName evidence="2">Uncharacterized protein</fullName>
    </submittedName>
</protein>
<comment type="caution">
    <text evidence="2">The sequence shown here is derived from an EMBL/GenBank/DDBJ whole genome shotgun (WGS) entry which is preliminary data.</text>
</comment>
<name>A0ABW2TUR6_9PSEU</name>
<proteinExistence type="predicted"/>
<organism evidence="2 3">
    <name type="scientific">Actinokineospora soli</name>
    <dbReference type="NCBI Taxonomy" id="1048753"/>
    <lineage>
        <taxon>Bacteria</taxon>
        <taxon>Bacillati</taxon>
        <taxon>Actinomycetota</taxon>
        <taxon>Actinomycetes</taxon>
        <taxon>Pseudonocardiales</taxon>
        <taxon>Pseudonocardiaceae</taxon>
        <taxon>Actinokineospora</taxon>
    </lineage>
</organism>
<dbReference type="Proteomes" id="UP001596512">
    <property type="component" value="Unassembled WGS sequence"/>
</dbReference>
<gene>
    <name evidence="2" type="ORF">ACFQV2_27710</name>
</gene>
<sequence>MSEAKRFSTTNVSTAGRSPSDVTVRSSSRTVRYAGLARARWSDWVVISSRAVARRMTPVRWTRPCSST</sequence>
<feature type="region of interest" description="Disordered" evidence="1">
    <location>
        <begin position="1"/>
        <end position="24"/>
    </location>
</feature>
<reference evidence="3" key="1">
    <citation type="journal article" date="2019" name="Int. J. Syst. Evol. Microbiol.">
        <title>The Global Catalogue of Microorganisms (GCM) 10K type strain sequencing project: providing services to taxonomists for standard genome sequencing and annotation.</title>
        <authorList>
            <consortium name="The Broad Institute Genomics Platform"/>
            <consortium name="The Broad Institute Genome Sequencing Center for Infectious Disease"/>
            <person name="Wu L."/>
            <person name="Ma J."/>
        </authorList>
    </citation>
    <scope>NUCLEOTIDE SEQUENCE [LARGE SCALE GENOMIC DNA]</scope>
    <source>
        <strain evidence="3">JCM 17695</strain>
    </source>
</reference>
<accession>A0ABW2TUR6</accession>
<dbReference type="EMBL" id="JBHTEY010000004">
    <property type="protein sequence ID" value="MFC7616682.1"/>
    <property type="molecule type" value="Genomic_DNA"/>
</dbReference>
<keyword evidence="3" id="KW-1185">Reference proteome</keyword>
<evidence type="ECO:0000256" key="1">
    <source>
        <dbReference type="SAM" id="MobiDB-lite"/>
    </source>
</evidence>
<feature type="compositionally biased region" description="Polar residues" evidence="1">
    <location>
        <begin position="7"/>
        <end position="21"/>
    </location>
</feature>